<dbReference type="OrthoDB" id="9814782at2"/>
<dbReference type="Gene3D" id="3.30.70.1520">
    <property type="entry name" value="Heterotetrameric sarcosine oxidase"/>
    <property type="match status" value="1"/>
</dbReference>
<dbReference type="InterPro" id="IPR027266">
    <property type="entry name" value="TrmE/GcvT-like"/>
</dbReference>
<gene>
    <name evidence="1" type="ORF">ROA7023_02519</name>
</gene>
<organism evidence="1 2">
    <name type="scientific">Roseisalinus antarcticus</name>
    <dbReference type="NCBI Taxonomy" id="254357"/>
    <lineage>
        <taxon>Bacteria</taxon>
        <taxon>Pseudomonadati</taxon>
        <taxon>Pseudomonadota</taxon>
        <taxon>Alphaproteobacteria</taxon>
        <taxon>Rhodobacterales</taxon>
        <taxon>Roseobacteraceae</taxon>
        <taxon>Roseisalinus</taxon>
    </lineage>
</organism>
<dbReference type="Proteomes" id="UP000193900">
    <property type="component" value="Unassembled WGS sequence"/>
</dbReference>
<name>A0A1Y5T468_9RHOB</name>
<dbReference type="Gene3D" id="3.30.1360.120">
    <property type="entry name" value="Probable tRNA modification gtpase trme, domain 1"/>
    <property type="match status" value="1"/>
</dbReference>
<dbReference type="Pfam" id="PF04268">
    <property type="entry name" value="SoxG"/>
    <property type="match status" value="1"/>
</dbReference>
<reference evidence="1" key="1">
    <citation type="submission" date="2017-03" db="EMBL/GenBank/DDBJ databases">
        <authorList>
            <person name="Afonso C.L."/>
            <person name="Miller P.J."/>
            <person name="Scott M.A."/>
            <person name="Spackman E."/>
            <person name="Goraichik I."/>
            <person name="Dimitrov K.M."/>
            <person name="Suarez D.L."/>
            <person name="Swayne D.E."/>
        </authorList>
    </citation>
    <scope>NUCLEOTIDE SEQUENCE [LARGE SCALE GENOMIC DNA]</scope>
    <source>
        <strain evidence="1">CECT 7023</strain>
    </source>
</reference>
<keyword evidence="2" id="KW-1185">Reference proteome</keyword>
<dbReference type="RefSeq" id="WP_085879357.1">
    <property type="nucleotide sequence ID" value="NZ_FWFZ01000011.1"/>
</dbReference>
<sequence>MSEVTIRKQAPRGMITLRGDLSVPALGAACAEVNGCDLPARGQAAHAGEAATLWMSSDELLLLLPQADVPDALTRIGAALAGSHHLAVDVSDARTLFSIEGAGLRDVLGKLTPADVSAAAWPPGALRRTRLAQVAAAIWLRTETEAQLICFRSVTDYVEALLHTAAKAGQVGFHRPLR</sequence>
<dbReference type="AlphaFoldDB" id="A0A1Y5T468"/>
<protein>
    <submittedName>
        <fullName evidence="1">Sarcosine oxidase, gamma subunit family</fullName>
    </submittedName>
</protein>
<evidence type="ECO:0000313" key="1">
    <source>
        <dbReference type="EMBL" id="SLN55387.1"/>
    </source>
</evidence>
<evidence type="ECO:0000313" key="2">
    <source>
        <dbReference type="Proteomes" id="UP000193900"/>
    </source>
</evidence>
<dbReference type="InterPro" id="IPR007375">
    <property type="entry name" value="SoxG"/>
</dbReference>
<dbReference type="SUPFAM" id="SSF103025">
    <property type="entry name" value="Folate-binding domain"/>
    <property type="match status" value="1"/>
</dbReference>
<proteinExistence type="predicted"/>
<accession>A0A1Y5T468</accession>
<dbReference type="EMBL" id="FWFZ01000011">
    <property type="protein sequence ID" value="SLN55387.1"/>
    <property type="molecule type" value="Genomic_DNA"/>
</dbReference>